<evidence type="ECO:0000313" key="2">
    <source>
        <dbReference type="EMBL" id="QKX57145.1"/>
    </source>
</evidence>
<dbReference type="Gene3D" id="3.50.30.50">
    <property type="entry name" value="Putative cyclase"/>
    <property type="match status" value="1"/>
</dbReference>
<name>A0A7H8QUJ5_TALRU</name>
<dbReference type="GeneID" id="55991755"/>
<dbReference type="GO" id="GO:0019441">
    <property type="term" value="P:L-tryptophan catabolic process to kynurenine"/>
    <property type="evidence" value="ECO:0007669"/>
    <property type="project" value="InterPro"/>
</dbReference>
<evidence type="ECO:0000256" key="1">
    <source>
        <dbReference type="ARBA" id="ARBA00007865"/>
    </source>
</evidence>
<dbReference type="PANTHER" id="PTHR34861">
    <property type="match status" value="1"/>
</dbReference>
<dbReference type="Pfam" id="PF04199">
    <property type="entry name" value="Cyclase"/>
    <property type="match status" value="1"/>
</dbReference>
<keyword evidence="3" id="KW-1185">Reference proteome</keyword>
<dbReference type="KEGG" id="trg:TRUGW13939_04253"/>
<protein>
    <recommendedName>
        <fullName evidence="4">Cyclase</fullName>
    </recommendedName>
</protein>
<sequence>MASTQKPAFEALPLRKDGPHGNAWGRWGDADELGTLNLLTPQVTAEAAKDIRDGVRISVDWSLDSMSVPCFGRSCLEHTISKKGEKTVNDDILLFNTQSSSQWDGFRHYGYQKEKVYYNGLTQEDVMTTKKNGIHAWVEKGGIVGRGVLLDYVSWAETNNISINQFSTTPIPVSTLKKIASNQGTSFRRGDILFVRTGWTEAYSRLSTAEQQTLAATYPPPAIGLESSEETLRWLWDQEFAAVVGDQPSFEAWPCQNLDFLLHEWILAGWGMPIGELFDLKQLSDECRKRGRWEFFFSSMPLKVPGGVASPPNGVAIF</sequence>
<dbReference type="Proteomes" id="UP000509510">
    <property type="component" value="Chromosome II"/>
</dbReference>
<dbReference type="RefSeq" id="XP_035343323.1">
    <property type="nucleotide sequence ID" value="XM_035487430.1"/>
</dbReference>
<dbReference type="GO" id="GO:0004061">
    <property type="term" value="F:arylformamidase activity"/>
    <property type="evidence" value="ECO:0007669"/>
    <property type="project" value="InterPro"/>
</dbReference>
<comment type="similarity">
    <text evidence="1">Belongs to the Cyclase 1 superfamily.</text>
</comment>
<dbReference type="OrthoDB" id="5396at2759"/>
<dbReference type="InterPro" id="IPR007325">
    <property type="entry name" value="KFase/CYL"/>
</dbReference>
<dbReference type="AlphaFoldDB" id="A0A7H8QUJ5"/>
<dbReference type="PANTHER" id="PTHR34861:SF11">
    <property type="entry name" value="CYCLASE"/>
    <property type="match status" value="1"/>
</dbReference>
<accession>A0A7H8QUJ5</accession>
<reference evidence="3" key="1">
    <citation type="submission" date="2020-06" db="EMBL/GenBank/DDBJ databases">
        <title>A chromosome-scale genome assembly of Talaromyces rugulosus W13939.</title>
        <authorList>
            <person name="Wang B."/>
            <person name="Guo L."/>
            <person name="Ye K."/>
            <person name="Wang L."/>
        </authorList>
    </citation>
    <scope>NUCLEOTIDE SEQUENCE [LARGE SCALE GENOMIC DNA]</scope>
    <source>
        <strain evidence="3">W13939</strain>
    </source>
</reference>
<dbReference type="InterPro" id="IPR037175">
    <property type="entry name" value="KFase_sf"/>
</dbReference>
<organism evidence="2 3">
    <name type="scientific">Talaromyces rugulosus</name>
    <name type="common">Penicillium rugulosum</name>
    <dbReference type="NCBI Taxonomy" id="121627"/>
    <lineage>
        <taxon>Eukaryota</taxon>
        <taxon>Fungi</taxon>
        <taxon>Dikarya</taxon>
        <taxon>Ascomycota</taxon>
        <taxon>Pezizomycotina</taxon>
        <taxon>Eurotiomycetes</taxon>
        <taxon>Eurotiomycetidae</taxon>
        <taxon>Eurotiales</taxon>
        <taxon>Trichocomaceae</taxon>
        <taxon>Talaromyces</taxon>
        <taxon>Talaromyces sect. Islandici</taxon>
    </lineage>
</organism>
<dbReference type="SUPFAM" id="SSF102198">
    <property type="entry name" value="Putative cyclase"/>
    <property type="match status" value="1"/>
</dbReference>
<dbReference type="EMBL" id="CP055899">
    <property type="protein sequence ID" value="QKX57145.1"/>
    <property type="molecule type" value="Genomic_DNA"/>
</dbReference>
<evidence type="ECO:0000313" key="3">
    <source>
        <dbReference type="Proteomes" id="UP000509510"/>
    </source>
</evidence>
<evidence type="ECO:0008006" key="4">
    <source>
        <dbReference type="Google" id="ProtNLM"/>
    </source>
</evidence>
<gene>
    <name evidence="2" type="ORF">TRUGW13939_04253</name>
</gene>
<proteinExistence type="inferred from homology"/>